<name>A0A158KRX5_9BURK</name>
<evidence type="ECO:0000313" key="7">
    <source>
        <dbReference type="Proteomes" id="UP000054770"/>
    </source>
</evidence>
<dbReference type="Gene3D" id="3.40.1110.10">
    <property type="entry name" value="Calcium-transporting ATPase, cytoplasmic domain N"/>
    <property type="match status" value="1"/>
</dbReference>
<dbReference type="InterPro" id="IPR023298">
    <property type="entry name" value="ATPase_P-typ_TM_dom_sf"/>
</dbReference>
<evidence type="ECO:0000256" key="4">
    <source>
        <dbReference type="ARBA" id="ARBA00023136"/>
    </source>
</evidence>
<dbReference type="Pfam" id="PF00702">
    <property type="entry name" value="Hydrolase"/>
    <property type="match status" value="1"/>
</dbReference>
<dbReference type="EMBL" id="FCON02000146">
    <property type="protein sequence ID" value="SAL83857.1"/>
    <property type="molecule type" value="Genomic_DNA"/>
</dbReference>
<organism evidence="6 7">
    <name type="scientific">Caballeronia choica</name>
    <dbReference type="NCBI Taxonomy" id="326476"/>
    <lineage>
        <taxon>Bacteria</taxon>
        <taxon>Pseudomonadati</taxon>
        <taxon>Pseudomonadota</taxon>
        <taxon>Betaproteobacteria</taxon>
        <taxon>Burkholderiales</taxon>
        <taxon>Burkholderiaceae</taxon>
        <taxon>Caballeronia</taxon>
    </lineage>
</organism>
<protein>
    <submittedName>
        <fullName evidence="6">Mg2+-importing ATPase</fullName>
    </submittedName>
</protein>
<dbReference type="Gene3D" id="1.20.1110.10">
    <property type="entry name" value="Calcium-transporting ATPase, transmembrane domain"/>
    <property type="match status" value="1"/>
</dbReference>
<dbReference type="SUPFAM" id="SSF56784">
    <property type="entry name" value="HAD-like"/>
    <property type="match status" value="1"/>
</dbReference>
<evidence type="ECO:0000256" key="3">
    <source>
        <dbReference type="ARBA" id="ARBA00022989"/>
    </source>
</evidence>
<dbReference type="PRINTS" id="PR00119">
    <property type="entry name" value="CATATPASE"/>
</dbReference>
<feature type="transmembrane region" description="Helical" evidence="5">
    <location>
        <begin position="399"/>
        <end position="422"/>
    </location>
</feature>
<evidence type="ECO:0000256" key="1">
    <source>
        <dbReference type="ARBA" id="ARBA00004141"/>
    </source>
</evidence>
<evidence type="ECO:0000256" key="2">
    <source>
        <dbReference type="ARBA" id="ARBA00022692"/>
    </source>
</evidence>
<dbReference type="SUPFAM" id="SSF81660">
    <property type="entry name" value="Metal cation-transporting ATPase, ATP-binding domain N"/>
    <property type="match status" value="1"/>
</dbReference>
<dbReference type="Proteomes" id="UP000054770">
    <property type="component" value="Unassembled WGS sequence"/>
</dbReference>
<evidence type="ECO:0000313" key="6">
    <source>
        <dbReference type="EMBL" id="SAL83857.1"/>
    </source>
</evidence>
<feature type="transmembrane region" description="Helical" evidence="5">
    <location>
        <begin position="368"/>
        <end position="387"/>
    </location>
</feature>
<dbReference type="InterPro" id="IPR023214">
    <property type="entry name" value="HAD_sf"/>
</dbReference>
<dbReference type="Gene3D" id="3.40.50.1000">
    <property type="entry name" value="HAD superfamily/HAD-like"/>
    <property type="match status" value="1"/>
</dbReference>
<dbReference type="InterPro" id="IPR001757">
    <property type="entry name" value="P_typ_ATPase"/>
</dbReference>
<dbReference type="SUPFAM" id="SSF81665">
    <property type="entry name" value="Calcium ATPase, transmembrane domain M"/>
    <property type="match status" value="1"/>
</dbReference>
<dbReference type="PRINTS" id="PR00120">
    <property type="entry name" value="HATPASE"/>
</dbReference>
<dbReference type="GO" id="GO:0016887">
    <property type="term" value="F:ATP hydrolysis activity"/>
    <property type="evidence" value="ECO:0007669"/>
    <property type="project" value="InterPro"/>
</dbReference>
<comment type="caution">
    <text evidence="6">The sequence shown here is derived from an EMBL/GenBank/DDBJ whole genome shotgun (WGS) entry which is preliminary data.</text>
</comment>
<dbReference type="RefSeq" id="WP_235028670.1">
    <property type="nucleotide sequence ID" value="NZ_FCON02000146.1"/>
</dbReference>
<feature type="transmembrane region" description="Helical" evidence="5">
    <location>
        <begin position="428"/>
        <end position="448"/>
    </location>
</feature>
<feature type="transmembrane region" description="Helical" evidence="5">
    <location>
        <begin position="334"/>
        <end position="356"/>
    </location>
</feature>
<dbReference type="GO" id="GO:0005524">
    <property type="term" value="F:ATP binding"/>
    <property type="evidence" value="ECO:0007669"/>
    <property type="project" value="InterPro"/>
</dbReference>
<keyword evidence="7" id="KW-1185">Reference proteome</keyword>
<evidence type="ECO:0000256" key="5">
    <source>
        <dbReference type="SAM" id="Phobius"/>
    </source>
</evidence>
<feature type="transmembrane region" description="Helical" evidence="5">
    <location>
        <begin position="282"/>
        <end position="313"/>
    </location>
</feature>
<comment type="subcellular location">
    <subcellularLocation>
        <location evidence="1">Membrane</location>
        <topology evidence="1">Multi-pass membrane protein</topology>
    </subcellularLocation>
</comment>
<dbReference type="PANTHER" id="PTHR42861">
    <property type="entry name" value="CALCIUM-TRANSPORTING ATPASE"/>
    <property type="match status" value="1"/>
</dbReference>
<gene>
    <name evidence="6" type="ORF">AWB68_07074</name>
</gene>
<reference evidence="6" key="1">
    <citation type="submission" date="2016-01" db="EMBL/GenBank/DDBJ databases">
        <authorList>
            <person name="Peeters C."/>
        </authorList>
    </citation>
    <scope>NUCLEOTIDE SEQUENCE [LARGE SCALE GENOMIC DNA]</scope>
    <source>
        <strain evidence="6">LMG 22940</strain>
    </source>
</reference>
<keyword evidence="4 5" id="KW-0472">Membrane</keyword>
<dbReference type="AlphaFoldDB" id="A0A158KRX5"/>
<sequence length="459" mass="48183">MAGFDEPFVLGLAALASSEGGQDPVDTAIRNASRGASISDLPRLTRFVPFDPANKMSEALASDAGDRAIRIVKGAFERVNALTQSSPEASAAAQALEAQGFRVLAVGVGAPDTLKLAGLIALSDPPRADSARLIANLLEMGVHTVMVTGDATATAGVVAHAVGLDGAVCPPGPPPESLRAEDYAVFGGIFPEDKFRIVKAFQSGGHIVGMCGDGANDAPALRQAQMGIAVSTATDVAKSAAGIVLTEPGLGGIVTAVREGRITFQRILTYMLRSVTRKLDQMLFLTAGLIMTGHAILTPMLMVVLMITGDFLAMSSTTDNVRPSQKPNTWQINHVTIAGIVLACCNLLFYSALLAVGKFWLDLATGQLQTLTVVILAFSGQAVLYVVRERRRLWSSYPGRWLVLSSVVDLALIATLATRGILMSPLPLLWVGAVSGAAVVFAFVLDLVKVAVFGRLMMT</sequence>
<keyword evidence="3 5" id="KW-1133">Transmembrane helix</keyword>
<keyword evidence="2 5" id="KW-0812">Transmembrane</keyword>
<accession>A0A158KRX5</accession>
<dbReference type="GO" id="GO:0016020">
    <property type="term" value="C:membrane"/>
    <property type="evidence" value="ECO:0007669"/>
    <property type="project" value="UniProtKB-SubCell"/>
</dbReference>
<dbReference type="InterPro" id="IPR036412">
    <property type="entry name" value="HAD-like_sf"/>
</dbReference>
<proteinExistence type="predicted"/>
<dbReference type="InterPro" id="IPR023299">
    <property type="entry name" value="ATPase_P-typ_cyto_dom_N"/>
</dbReference>
<dbReference type="NCBIfam" id="TIGR01494">
    <property type="entry name" value="ATPase_P-type"/>
    <property type="match status" value="1"/>
</dbReference>